<evidence type="ECO:0000256" key="1">
    <source>
        <dbReference type="ARBA" id="ARBA00001966"/>
    </source>
</evidence>
<name>A0A1L8CZL6_9THEO</name>
<evidence type="ECO:0000259" key="11">
    <source>
        <dbReference type="PROSITE" id="PS51918"/>
    </source>
</evidence>
<feature type="domain" description="Radical SAM core" evidence="11">
    <location>
        <begin position="1"/>
        <end position="200"/>
    </location>
</feature>
<sequence length="211" mass="23412">MTPKEALQYVKQLVERDDRIKVVGIAGPGEPLANRSTWYTLFMVHRCFPELIKCISTNGLLLAEKLPELQKAGVRAVTVTVNAVSKEIGSRIYGYIFYRGQIYTGMAGAELLWRAQYEGIRLARKLGMVVKVNSVLIPGVNDEHLEEVARAVKSAGAHVMNVIPLIPQGGFADLLPPPPERVNLLRQKLSPIIKQITHCRRCRSDAVGMLV</sequence>
<dbReference type="Gene3D" id="3.20.20.70">
    <property type="entry name" value="Aldolase class I"/>
    <property type="match status" value="1"/>
</dbReference>
<keyword evidence="13" id="KW-1185">Reference proteome</keyword>
<accession>A0A1L8CZL6</accession>
<organism evidence="12 13">
    <name type="scientific">Carboxydothermus islandicus</name>
    <dbReference type="NCBI Taxonomy" id="661089"/>
    <lineage>
        <taxon>Bacteria</taxon>
        <taxon>Bacillati</taxon>
        <taxon>Bacillota</taxon>
        <taxon>Clostridia</taxon>
        <taxon>Thermoanaerobacterales</taxon>
        <taxon>Thermoanaerobacteraceae</taxon>
        <taxon>Carboxydothermus</taxon>
    </lineage>
</organism>
<comment type="similarity">
    <text evidence="3">Belongs to the radical SAM superfamily. NifB family.</text>
</comment>
<evidence type="ECO:0000256" key="6">
    <source>
        <dbReference type="ARBA" id="ARBA00022723"/>
    </source>
</evidence>
<keyword evidence="5" id="KW-0949">S-adenosyl-L-methionine</keyword>
<dbReference type="AlphaFoldDB" id="A0A1L8CZL6"/>
<keyword evidence="8" id="KW-0411">Iron-sulfur</keyword>
<dbReference type="PROSITE" id="PS51918">
    <property type="entry name" value="RADICAL_SAM"/>
    <property type="match status" value="1"/>
</dbReference>
<dbReference type="STRING" id="661089.ciss_02930"/>
<evidence type="ECO:0000256" key="9">
    <source>
        <dbReference type="ARBA" id="ARBA00023231"/>
    </source>
</evidence>
<proteinExistence type="inferred from homology"/>
<keyword evidence="7" id="KW-0408">Iron</keyword>
<dbReference type="Pfam" id="PF04055">
    <property type="entry name" value="Radical_SAM"/>
    <property type="match status" value="1"/>
</dbReference>
<evidence type="ECO:0000256" key="4">
    <source>
        <dbReference type="ARBA" id="ARBA00022485"/>
    </source>
</evidence>
<comment type="caution">
    <text evidence="12">The sequence shown here is derived from an EMBL/GenBank/DDBJ whole genome shotgun (WGS) entry which is preliminary data.</text>
</comment>
<dbReference type="UniPathway" id="UPA00782"/>
<reference evidence="13" key="1">
    <citation type="submission" date="2016-12" db="EMBL/GenBank/DDBJ databases">
        <title>Draft Genome Sequences od Carboxydothermus pertinax and islandicus, Hydrogenogenic Carboxydotrophic Bacteria.</title>
        <authorList>
            <person name="Fukuyama Y."/>
            <person name="Ohmae K."/>
            <person name="Yoneda Y."/>
            <person name="Yoshida T."/>
            <person name="Sako Y."/>
        </authorList>
    </citation>
    <scope>NUCLEOTIDE SEQUENCE [LARGE SCALE GENOMIC DNA]</scope>
    <source>
        <strain evidence="13">SET</strain>
    </source>
</reference>
<gene>
    <name evidence="12" type="ORF">ciss_02930</name>
</gene>
<dbReference type="SUPFAM" id="SSF102114">
    <property type="entry name" value="Radical SAM enzymes"/>
    <property type="match status" value="1"/>
</dbReference>
<dbReference type="PANTHER" id="PTHR43787:SF13">
    <property type="entry name" value="FEMO COFACTOR BIOSYNTHESIS PROTEIN NIFB"/>
    <property type="match status" value="1"/>
</dbReference>
<comment type="cofactor">
    <cofactor evidence="1">
        <name>[4Fe-4S] cluster</name>
        <dbReference type="ChEBI" id="CHEBI:49883"/>
    </cofactor>
</comment>
<evidence type="ECO:0000256" key="2">
    <source>
        <dbReference type="ARBA" id="ARBA00005155"/>
    </source>
</evidence>
<dbReference type="InterPro" id="IPR007197">
    <property type="entry name" value="rSAM"/>
</dbReference>
<dbReference type="CDD" id="cd01335">
    <property type="entry name" value="Radical_SAM"/>
    <property type="match status" value="1"/>
</dbReference>
<keyword evidence="4" id="KW-0004">4Fe-4S</keyword>
<dbReference type="PANTHER" id="PTHR43787">
    <property type="entry name" value="FEMO COFACTOR BIOSYNTHESIS PROTEIN NIFB-RELATED"/>
    <property type="match status" value="1"/>
</dbReference>
<evidence type="ECO:0000256" key="8">
    <source>
        <dbReference type="ARBA" id="ARBA00023014"/>
    </source>
</evidence>
<comment type="pathway">
    <text evidence="2">Cofactor biosynthesis; Fe-Mo cofactor biosynthesis.</text>
</comment>
<dbReference type="GO" id="GO:0046872">
    <property type="term" value="F:metal ion binding"/>
    <property type="evidence" value="ECO:0007669"/>
    <property type="project" value="UniProtKB-KW"/>
</dbReference>
<dbReference type="GO" id="GO:0051539">
    <property type="term" value="F:4 iron, 4 sulfur cluster binding"/>
    <property type="evidence" value="ECO:0007669"/>
    <property type="project" value="UniProtKB-KW"/>
</dbReference>
<dbReference type="InterPro" id="IPR058240">
    <property type="entry name" value="rSAM_sf"/>
</dbReference>
<evidence type="ECO:0000256" key="7">
    <source>
        <dbReference type="ARBA" id="ARBA00023004"/>
    </source>
</evidence>
<protein>
    <submittedName>
        <fullName evidence="12">Radical SAM protein</fullName>
    </submittedName>
</protein>
<keyword evidence="10" id="KW-0456">Lyase</keyword>
<evidence type="ECO:0000313" key="13">
    <source>
        <dbReference type="Proteomes" id="UP000187338"/>
    </source>
</evidence>
<evidence type="ECO:0000256" key="3">
    <source>
        <dbReference type="ARBA" id="ARBA00006804"/>
    </source>
</evidence>
<evidence type="ECO:0000313" key="12">
    <source>
        <dbReference type="EMBL" id="GAV24360.1"/>
    </source>
</evidence>
<dbReference type="Proteomes" id="UP000187338">
    <property type="component" value="Unassembled WGS sequence"/>
</dbReference>
<dbReference type="EMBL" id="BDJL01000005">
    <property type="protein sequence ID" value="GAV24360.1"/>
    <property type="molecule type" value="Genomic_DNA"/>
</dbReference>
<keyword evidence="6" id="KW-0479">Metal-binding</keyword>
<evidence type="ECO:0000256" key="10">
    <source>
        <dbReference type="ARBA" id="ARBA00023239"/>
    </source>
</evidence>
<evidence type="ECO:0000256" key="5">
    <source>
        <dbReference type="ARBA" id="ARBA00022691"/>
    </source>
</evidence>
<keyword evidence="9" id="KW-0535">Nitrogen fixation</keyword>
<dbReference type="GO" id="GO:0016829">
    <property type="term" value="F:lyase activity"/>
    <property type="evidence" value="ECO:0007669"/>
    <property type="project" value="UniProtKB-KW"/>
</dbReference>
<dbReference type="InterPro" id="IPR013785">
    <property type="entry name" value="Aldolase_TIM"/>
</dbReference>